<proteinExistence type="predicted"/>
<keyword evidence="2" id="KW-1185">Reference proteome</keyword>
<gene>
    <name evidence="1" type="ORF">GCM10010345_86220</name>
</gene>
<reference evidence="2" key="1">
    <citation type="journal article" date="2019" name="Int. J. Syst. Evol. Microbiol.">
        <title>The Global Catalogue of Microorganisms (GCM) 10K type strain sequencing project: providing services to taxonomists for standard genome sequencing and annotation.</title>
        <authorList>
            <consortium name="The Broad Institute Genomics Platform"/>
            <consortium name="The Broad Institute Genome Sequencing Center for Infectious Disease"/>
            <person name="Wu L."/>
            <person name="Ma J."/>
        </authorList>
    </citation>
    <scope>NUCLEOTIDE SEQUENCE [LARGE SCALE GENOMIC DNA]</scope>
    <source>
        <strain evidence="2">JCM 4733</strain>
    </source>
</reference>
<organism evidence="1 2">
    <name type="scientific">Streptomyces canarius</name>
    <dbReference type="NCBI Taxonomy" id="285453"/>
    <lineage>
        <taxon>Bacteria</taxon>
        <taxon>Bacillati</taxon>
        <taxon>Actinomycetota</taxon>
        <taxon>Actinomycetes</taxon>
        <taxon>Kitasatosporales</taxon>
        <taxon>Streptomycetaceae</taxon>
        <taxon>Streptomyces</taxon>
    </lineage>
</organism>
<evidence type="ECO:0000313" key="1">
    <source>
        <dbReference type="EMBL" id="GHA69443.1"/>
    </source>
</evidence>
<dbReference type="EMBL" id="BMVN01000069">
    <property type="protein sequence ID" value="GHA69443.1"/>
    <property type="molecule type" value="Genomic_DNA"/>
</dbReference>
<dbReference type="Proteomes" id="UP000653644">
    <property type="component" value="Unassembled WGS sequence"/>
</dbReference>
<evidence type="ECO:0000313" key="2">
    <source>
        <dbReference type="Proteomes" id="UP000653644"/>
    </source>
</evidence>
<protein>
    <submittedName>
        <fullName evidence="1">Uncharacterized protein</fullName>
    </submittedName>
</protein>
<accession>A0ABQ3DCN9</accession>
<name>A0ABQ3DCN9_9ACTN</name>
<dbReference type="RefSeq" id="WP_229917954.1">
    <property type="nucleotide sequence ID" value="NZ_BMVN01000069.1"/>
</dbReference>
<comment type="caution">
    <text evidence="1">The sequence shown here is derived from an EMBL/GenBank/DDBJ whole genome shotgun (WGS) entry which is preliminary data.</text>
</comment>
<sequence>MPGIRIGSCRYGTKEPRQRLRARSGARYVLGQVVDQEDDLLLRDLLDMYPDAAK</sequence>